<evidence type="ECO:0000259" key="5">
    <source>
        <dbReference type="PROSITE" id="PS51371"/>
    </source>
</evidence>
<dbReference type="PANTHER" id="PTHR13780">
    <property type="entry name" value="AMP-ACTIVATED PROTEIN KINASE, GAMMA REGULATORY SUBUNIT"/>
    <property type="match status" value="1"/>
</dbReference>
<dbReference type="PANTHER" id="PTHR13780:SF35">
    <property type="entry name" value="LD22662P"/>
    <property type="match status" value="1"/>
</dbReference>
<keyword evidence="2" id="KW-0677">Repeat</keyword>
<evidence type="ECO:0000256" key="4">
    <source>
        <dbReference type="PROSITE-ProRule" id="PRU00703"/>
    </source>
</evidence>
<gene>
    <name evidence="6" type="ORF">SS50377_10895</name>
    <name evidence="7" type="ORF">SS50377_27885</name>
</gene>
<dbReference type="EMBL" id="AUWU02000008">
    <property type="protein sequence ID" value="KAH0569913.1"/>
    <property type="molecule type" value="Genomic_DNA"/>
</dbReference>
<feature type="domain" description="CBS" evidence="5">
    <location>
        <begin position="116"/>
        <end position="175"/>
    </location>
</feature>
<dbReference type="InterPro" id="IPR000644">
    <property type="entry name" value="CBS_dom"/>
</dbReference>
<dbReference type="VEuPathDB" id="GiardiaDB:SS50377_27885"/>
<evidence type="ECO:0000256" key="2">
    <source>
        <dbReference type="ARBA" id="ARBA00022737"/>
    </source>
</evidence>
<keyword evidence="6" id="KW-0418">Kinase</keyword>
<keyword evidence="3 4" id="KW-0129">CBS domain</keyword>
<sequence>MSSTVTNPTVLDFFKQFTAYHIMPTSARTLAIDSDTTLYKAFRIMNDNLVSSSFVWDRSSELYTGVLTSTDIMKACITFYHAFQSSESKNDITKFGLGDNPSLAEILSHVSISSVKTKQQLCYAQTTTTLLASINQMMENNVHRLPIIDNDGSIIATLTYRSICRFLVSKFRFESNILSKPIIETRAVSRLIITIPSSYTVLEATQVLVKHSLSVVPVLNENNEILDVFSKYDFSNMATTALNMQTKITEIIASRPPQMEGLVTASTSSTVGSILRMIADKNLHRVILVDDEQPGIPVAVVSLRHVLKFLCVTDVYAETETRSRAGSLEHEIQLEDDSNEHWHVFSGQQ</sequence>
<evidence type="ECO:0000313" key="6">
    <source>
        <dbReference type="EMBL" id="EST48801.1"/>
    </source>
</evidence>
<dbReference type="Pfam" id="PF00571">
    <property type="entry name" value="CBS"/>
    <property type="match status" value="4"/>
</dbReference>
<dbReference type="GO" id="GO:0016301">
    <property type="term" value="F:kinase activity"/>
    <property type="evidence" value="ECO:0007669"/>
    <property type="project" value="UniProtKB-KW"/>
</dbReference>
<protein>
    <submittedName>
        <fullName evidence="6">5'-AMP-activated protein kinase, gamma-1 subunit</fullName>
    </submittedName>
</protein>
<dbReference type="Proteomes" id="UP000018208">
    <property type="component" value="Unassembled WGS sequence"/>
</dbReference>
<keyword evidence="6" id="KW-0808">Transferase</keyword>
<dbReference type="Gene3D" id="3.10.580.10">
    <property type="entry name" value="CBS-domain"/>
    <property type="match status" value="2"/>
</dbReference>
<dbReference type="AlphaFoldDB" id="V6LYK5"/>
<dbReference type="SMART" id="SM00116">
    <property type="entry name" value="CBS"/>
    <property type="match status" value="4"/>
</dbReference>
<feature type="domain" description="CBS" evidence="5">
    <location>
        <begin position="188"/>
        <end position="244"/>
    </location>
</feature>
<feature type="domain" description="CBS" evidence="5">
    <location>
        <begin position="23"/>
        <end position="83"/>
    </location>
</feature>
<organism evidence="6">
    <name type="scientific">Spironucleus salmonicida</name>
    <dbReference type="NCBI Taxonomy" id="348837"/>
    <lineage>
        <taxon>Eukaryota</taxon>
        <taxon>Metamonada</taxon>
        <taxon>Diplomonadida</taxon>
        <taxon>Hexamitidae</taxon>
        <taxon>Hexamitinae</taxon>
        <taxon>Spironucleus</taxon>
    </lineage>
</organism>
<dbReference type="SUPFAM" id="SSF54631">
    <property type="entry name" value="CBS-domain pair"/>
    <property type="match status" value="2"/>
</dbReference>
<evidence type="ECO:0000256" key="3">
    <source>
        <dbReference type="ARBA" id="ARBA00023122"/>
    </source>
</evidence>
<dbReference type="EMBL" id="KI545975">
    <property type="protein sequence ID" value="EST48801.1"/>
    <property type="molecule type" value="Genomic_DNA"/>
</dbReference>
<evidence type="ECO:0000313" key="8">
    <source>
        <dbReference type="Proteomes" id="UP000018208"/>
    </source>
</evidence>
<name>V6LYK5_9EUKA</name>
<evidence type="ECO:0000313" key="7">
    <source>
        <dbReference type="EMBL" id="KAH0569913.1"/>
    </source>
</evidence>
<dbReference type="PROSITE" id="PS51371">
    <property type="entry name" value="CBS"/>
    <property type="match status" value="3"/>
</dbReference>
<dbReference type="InterPro" id="IPR046342">
    <property type="entry name" value="CBS_dom_sf"/>
</dbReference>
<reference evidence="6 7" key="1">
    <citation type="journal article" date="2014" name="PLoS Genet.">
        <title>The Genome of Spironucleus salmonicida Highlights a Fish Pathogen Adapted to Fluctuating Environments.</title>
        <authorList>
            <person name="Xu F."/>
            <person name="Jerlstrom-Hultqvist J."/>
            <person name="Einarsson E."/>
            <person name="Astvaldsson A."/>
            <person name="Svard S.G."/>
            <person name="Andersson J.O."/>
        </authorList>
    </citation>
    <scope>NUCLEOTIDE SEQUENCE</scope>
    <source>
        <strain evidence="7">ATCC 50377</strain>
    </source>
</reference>
<accession>V6LYK5</accession>
<dbReference type="OrthoDB" id="449052at2759"/>
<keyword evidence="8" id="KW-1185">Reference proteome</keyword>
<dbReference type="InterPro" id="IPR050511">
    <property type="entry name" value="AMPK_gamma/SDS23_families"/>
</dbReference>
<evidence type="ECO:0000256" key="1">
    <source>
        <dbReference type="ARBA" id="ARBA00006750"/>
    </source>
</evidence>
<reference evidence="7" key="2">
    <citation type="submission" date="2020-12" db="EMBL/GenBank/DDBJ databases">
        <title>New Spironucleus salmonicida genome in near-complete chromosomes.</title>
        <authorList>
            <person name="Xu F."/>
            <person name="Kurt Z."/>
            <person name="Jimenez-Gonzalez A."/>
            <person name="Astvaldsson A."/>
            <person name="Andersson J.O."/>
            <person name="Svard S.G."/>
        </authorList>
    </citation>
    <scope>NUCLEOTIDE SEQUENCE</scope>
    <source>
        <strain evidence="7">ATCC 50377</strain>
    </source>
</reference>
<comment type="similarity">
    <text evidence="1">Belongs to the 5'-AMP-activated protein kinase gamma subunit family.</text>
</comment>
<proteinExistence type="inferred from homology"/>